<protein>
    <recommendedName>
        <fullName evidence="2">Radical SAM protein</fullName>
    </recommendedName>
</protein>
<evidence type="ECO:0008006" key="2">
    <source>
        <dbReference type="Google" id="ProtNLM"/>
    </source>
</evidence>
<gene>
    <name evidence="1" type="ORF">METZ01_LOCUS293951</name>
</gene>
<name>A0A382M0A3_9ZZZZ</name>
<dbReference type="EMBL" id="UINC01089753">
    <property type="protein sequence ID" value="SVC41097.1"/>
    <property type="molecule type" value="Genomic_DNA"/>
</dbReference>
<accession>A0A382M0A3</accession>
<sequence length="80" mass="9258">MHKPVKYLEKGLSYAARGAWVVYDKLSEINQRPSFTPTWSDKPLLKSREKVKPPLGWPRETDSLCPTCVRETRQEILDGK</sequence>
<organism evidence="1">
    <name type="scientific">marine metagenome</name>
    <dbReference type="NCBI Taxonomy" id="408172"/>
    <lineage>
        <taxon>unclassified sequences</taxon>
        <taxon>metagenomes</taxon>
        <taxon>ecological metagenomes</taxon>
    </lineage>
</organism>
<feature type="non-terminal residue" evidence="1">
    <location>
        <position position="80"/>
    </location>
</feature>
<proteinExistence type="predicted"/>
<dbReference type="AlphaFoldDB" id="A0A382M0A3"/>
<evidence type="ECO:0000313" key="1">
    <source>
        <dbReference type="EMBL" id="SVC41097.1"/>
    </source>
</evidence>
<reference evidence="1" key="1">
    <citation type="submission" date="2018-05" db="EMBL/GenBank/DDBJ databases">
        <authorList>
            <person name="Lanie J.A."/>
            <person name="Ng W.-L."/>
            <person name="Kazmierczak K.M."/>
            <person name="Andrzejewski T.M."/>
            <person name="Davidsen T.M."/>
            <person name="Wayne K.J."/>
            <person name="Tettelin H."/>
            <person name="Glass J.I."/>
            <person name="Rusch D."/>
            <person name="Podicherti R."/>
            <person name="Tsui H.-C.T."/>
            <person name="Winkler M.E."/>
        </authorList>
    </citation>
    <scope>NUCLEOTIDE SEQUENCE</scope>
</reference>